<sequence length="100" mass="11236">MLLIVGTVRLPPANLEKARPAMRAMVSASRAEDGCVEYAYAEDVLDRGLIHVKEIWRDQAALDRHFASDHIAVWRASWPALGIGDRDLHAYEVEKKPRAT</sequence>
<dbReference type="InterPro" id="IPR011008">
    <property type="entry name" value="Dimeric_a/b-barrel"/>
</dbReference>
<feature type="domain" description="ABM" evidence="1">
    <location>
        <begin position="2"/>
        <end position="93"/>
    </location>
</feature>
<dbReference type="PANTHER" id="PTHR33336:SF15">
    <property type="entry name" value="ABM DOMAIN-CONTAINING PROTEIN"/>
    <property type="match status" value="1"/>
</dbReference>
<dbReference type="InterPro" id="IPR050744">
    <property type="entry name" value="AI-2_Isomerase_LsrG"/>
</dbReference>
<keyword evidence="2" id="KW-0560">Oxidoreductase</keyword>
<dbReference type="PANTHER" id="PTHR33336">
    <property type="entry name" value="QUINOL MONOOXYGENASE YGIN-RELATED"/>
    <property type="match status" value="1"/>
</dbReference>
<dbReference type="Proteomes" id="UP001237448">
    <property type="component" value="Unassembled WGS sequence"/>
</dbReference>
<organism evidence="2 3">
    <name type="scientific">Labrys monachus</name>
    <dbReference type="NCBI Taxonomy" id="217067"/>
    <lineage>
        <taxon>Bacteria</taxon>
        <taxon>Pseudomonadati</taxon>
        <taxon>Pseudomonadota</taxon>
        <taxon>Alphaproteobacteria</taxon>
        <taxon>Hyphomicrobiales</taxon>
        <taxon>Xanthobacteraceae</taxon>
        <taxon>Labrys</taxon>
    </lineage>
</organism>
<dbReference type="PROSITE" id="PS51725">
    <property type="entry name" value="ABM"/>
    <property type="match status" value="1"/>
</dbReference>
<dbReference type="RefSeq" id="WP_307433999.1">
    <property type="nucleotide sequence ID" value="NZ_JAUSVK010000001.1"/>
</dbReference>
<dbReference type="Gene3D" id="3.30.70.100">
    <property type="match status" value="1"/>
</dbReference>
<dbReference type="GO" id="GO:0004497">
    <property type="term" value="F:monooxygenase activity"/>
    <property type="evidence" value="ECO:0007669"/>
    <property type="project" value="UniProtKB-KW"/>
</dbReference>
<dbReference type="InterPro" id="IPR007138">
    <property type="entry name" value="ABM_dom"/>
</dbReference>
<proteinExistence type="predicted"/>
<comment type="caution">
    <text evidence="2">The sequence shown here is derived from an EMBL/GenBank/DDBJ whole genome shotgun (WGS) entry which is preliminary data.</text>
</comment>
<keyword evidence="2" id="KW-0503">Monooxygenase</keyword>
<dbReference type="SUPFAM" id="SSF54909">
    <property type="entry name" value="Dimeric alpha+beta barrel"/>
    <property type="match status" value="1"/>
</dbReference>
<evidence type="ECO:0000313" key="2">
    <source>
        <dbReference type="EMBL" id="MDQ0395370.1"/>
    </source>
</evidence>
<dbReference type="EMBL" id="JAUSVK010000001">
    <property type="protein sequence ID" value="MDQ0395370.1"/>
    <property type="molecule type" value="Genomic_DNA"/>
</dbReference>
<accession>A0ABU0FMT9</accession>
<gene>
    <name evidence="2" type="ORF">J3R73_005162</name>
</gene>
<keyword evidence="3" id="KW-1185">Reference proteome</keyword>
<name>A0ABU0FMT9_9HYPH</name>
<protein>
    <submittedName>
        <fullName evidence="2">Quinol monooxygenase YgiN</fullName>
    </submittedName>
</protein>
<reference evidence="2 3" key="1">
    <citation type="submission" date="2023-07" db="EMBL/GenBank/DDBJ databases">
        <title>Genomic Encyclopedia of Type Strains, Phase IV (KMG-IV): sequencing the most valuable type-strain genomes for metagenomic binning, comparative biology and taxonomic classification.</title>
        <authorList>
            <person name="Goeker M."/>
        </authorList>
    </citation>
    <scope>NUCLEOTIDE SEQUENCE [LARGE SCALE GENOMIC DNA]</scope>
    <source>
        <strain evidence="2 3">DSM 5896</strain>
    </source>
</reference>
<evidence type="ECO:0000313" key="3">
    <source>
        <dbReference type="Proteomes" id="UP001237448"/>
    </source>
</evidence>
<evidence type="ECO:0000259" key="1">
    <source>
        <dbReference type="PROSITE" id="PS51725"/>
    </source>
</evidence>
<dbReference type="Pfam" id="PF03992">
    <property type="entry name" value="ABM"/>
    <property type="match status" value="1"/>
</dbReference>